<evidence type="ECO:0000256" key="1">
    <source>
        <dbReference type="SAM" id="MobiDB-lite"/>
    </source>
</evidence>
<dbReference type="AlphaFoldDB" id="A0AAD7DJ07"/>
<protein>
    <submittedName>
        <fullName evidence="3">Uncharacterized protein</fullName>
    </submittedName>
</protein>
<feature type="region of interest" description="Disordered" evidence="1">
    <location>
        <begin position="95"/>
        <end position="122"/>
    </location>
</feature>
<evidence type="ECO:0000256" key="2">
    <source>
        <dbReference type="SAM" id="SignalP"/>
    </source>
</evidence>
<proteinExistence type="predicted"/>
<evidence type="ECO:0000313" key="3">
    <source>
        <dbReference type="EMBL" id="KAJ7692886.1"/>
    </source>
</evidence>
<sequence>MQFRLLALLSLSAFVSASVVGRHGGRGGQQAGHAPNPQPSSTSPWYGCPDTNTASHGKVAEQCDSPPHSGTLFGCTYHTGTGTGTHSCTYNAKTGQHAGGNSDCPSTATITRSHRKRDATAF</sequence>
<feature type="compositionally biased region" description="Polar residues" evidence="1">
    <location>
        <begin position="39"/>
        <end position="55"/>
    </location>
</feature>
<feature type="compositionally biased region" description="Basic residues" evidence="1">
    <location>
        <begin position="112"/>
        <end position="122"/>
    </location>
</feature>
<feature type="signal peptide" evidence="2">
    <location>
        <begin position="1"/>
        <end position="17"/>
    </location>
</feature>
<organism evidence="3 4">
    <name type="scientific">Mycena rosella</name>
    <name type="common">Pink bonnet</name>
    <name type="synonym">Agaricus rosellus</name>
    <dbReference type="NCBI Taxonomy" id="1033263"/>
    <lineage>
        <taxon>Eukaryota</taxon>
        <taxon>Fungi</taxon>
        <taxon>Dikarya</taxon>
        <taxon>Basidiomycota</taxon>
        <taxon>Agaricomycotina</taxon>
        <taxon>Agaricomycetes</taxon>
        <taxon>Agaricomycetidae</taxon>
        <taxon>Agaricales</taxon>
        <taxon>Marasmiineae</taxon>
        <taxon>Mycenaceae</taxon>
        <taxon>Mycena</taxon>
    </lineage>
</organism>
<accession>A0AAD7DJ07</accession>
<feature type="chain" id="PRO_5041975872" evidence="2">
    <location>
        <begin position="18"/>
        <end position="122"/>
    </location>
</feature>
<dbReference type="EMBL" id="JARKIE010000049">
    <property type="protein sequence ID" value="KAJ7692886.1"/>
    <property type="molecule type" value="Genomic_DNA"/>
</dbReference>
<keyword evidence="2" id="KW-0732">Signal</keyword>
<feature type="region of interest" description="Disordered" evidence="1">
    <location>
        <begin position="23"/>
        <end position="63"/>
    </location>
</feature>
<reference evidence="3" key="1">
    <citation type="submission" date="2023-03" db="EMBL/GenBank/DDBJ databases">
        <title>Massive genome expansion in bonnet fungi (Mycena s.s.) driven by repeated elements and novel gene families across ecological guilds.</title>
        <authorList>
            <consortium name="Lawrence Berkeley National Laboratory"/>
            <person name="Harder C.B."/>
            <person name="Miyauchi S."/>
            <person name="Viragh M."/>
            <person name="Kuo A."/>
            <person name="Thoen E."/>
            <person name="Andreopoulos B."/>
            <person name="Lu D."/>
            <person name="Skrede I."/>
            <person name="Drula E."/>
            <person name="Henrissat B."/>
            <person name="Morin E."/>
            <person name="Kohler A."/>
            <person name="Barry K."/>
            <person name="LaButti K."/>
            <person name="Morin E."/>
            <person name="Salamov A."/>
            <person name="Lipzen A."/>
            <person name="Mereny Z."/>
            <person name="Hegedus B."/>
            <person name="Baldrian P."/>
            <person name="Stursova M."/>
            <person name="Weitz H."/>
            <person name="Taylor A."/>
            <person name="Grigoriev I.V."/>
            <person name="Nagy L.G."/>
            <person name="Martin F."/>
            <person name="Kauserud H."/>
        </authorList>
    </citation>
    <scope>NUCLEOTIDE SEQUENCE</scope>
    <source>
        <strain evidence="3">CBHHK067</strain>
    </source>
</reference>
<comment type="caution">
    <text evidence="3">The sequence shown here is derived from an EMBL/GenBank/DDBJ whole genome shotgun (WGS) entry which is preliminary data.</text>
</comment>
<dbReference type="Proteomes" id="UP001221757">
    <property type="component" value="Unassembled WGS sequence"/>
</dbReference>
<keyword evidence="4" id="KW-1185">Reference proteome</keyword>
<name>A0AAD7DJ07_MYCRO</name>
<gene>
    <name evidence="3" type="ORF">B0H17DRAFT_1200213</name>
</gene>
<evidence type="ECO:0000313" key="4">
    <source>
        <dbReference type="Proteomes" id="UP001221757"/>
    </source>
</evidence>